<name>X1ING6_9ZZZZ</name>
<dbReference type="GO" id="GO:0007165">
    <property type="term" value="P:signal transduction"/>
    <property type="evidence" value="ECO:0007669"/>
    <property type="project" value="InterPro"/>
</dbReference>
<organism evidence="2">
    <name type="scientific">marine sediment metagenome</name>
    <dbReference type="NCBI Taxonomy" id="412755"/>
    <lineage>
        <taxon>unclassified sequences</taxon>
        <taxon>metagenomes</taxon>
        <taxon>ecological metagenomes</taxon>
    </lineage>
</organism>
<reference evidence="2" key="1">
    <citation type="journal article" date="2014" name="Front. Microbiol.">
        <title>High frequency of phylogenetically diverse reductive dehalogenase-homologous genes in deep subseafloor sedimentary metagenomes.</title>
        <authorList>
            <person name="Kawai M."/>
            <person name="Futagami T."/>
            <person name="Toyoda A."/>
            <person name="Takaki Y."/>
            <person name="Nishi S."/>
            <person name="Hori S."/>
            <person name="Arai W."/>
            <person name="Tsubouchi T."/>
            <person name="Morono Y."/>
            <person name="Uchiyama I."/>
            <person name="Ito T."/>
            <person name="Fujiyama A."/>
            <person name="Inagaki F."/>
            <person name="Takami H."/>
        </authorList>
    </citation>
    <scope>NUCLEOTIDE SEQUENCE</scope>
    <source>
        <strain evidence="2">Expedition CK06-06</strain>
    </source>
</reference>
<evidence type="ECO:0000313" key="2">
    <source>
        <dbReference type="EMBL" id="GAH83956.1"/>
    </source>
</evidence>
<feature type="domain" description="TIR" evidence="1">
    <location>
        <begin position="142"/>
        <end position="227"/>
    </location>
</feature>
<feature type="non-terminal residue" evidence="2">
    <location>
        <position position="1"/>
    </location>
</feature>
<sequence length="227" mass="25984">NDIEVIKDVLEENGIHKIKHFKWPPVLNSEYYAEIEELDWVIIDIGETTMRSGIVGYLHGCFIPMLRLLKGFNSIDQIKNQECFQGLYGGLEVGYQKDIIVWETLKSLKRDIESRLITILETPKRISTIVEGKEYFSKAALRKDAVFLSYSGNDDSYASELSLELKKRFQRVFDYKDSESITPGEPWLKEIFDRLSTSALGILLVSSNYLASGNCKHEAQEIISMSD</sequence>
<dbReference type="PROSITE" id="PS50104">
    <property type="entry name" value="TIR"/>
    <property type="match status" value="1"/>
</dbReference>
<dbReference type="Gene3D" id="3.40.50.10140">
    <property type="entry name" value="Toll/interleukin-1 receptor homology (TIR) domain"/>
    <property type="match status" value="1"/>
</dbReference>
<accession>X1ING6</accession>
<proteinExistence type="predicted"/>
<dbReference type="InterPro" id="IPR000157">
    <property type="entry name" value="TIR_dom"/>
</dbReference>
<dbReference type="SUPFAM" id="SSF52200">
    <property type="entry name" value="Toll/Interleukin receptor TIR domain"/>
    <property type="match status" value="1"/>
</dbReference>
<dbReference type="Pfam" id="PF13676">
    <property type="entry name" value="TIR_2"/>
    <property type="match status" value="1"/>
</dbReference>
<comment type="caution">
    <text evidence="2">The sequence shown here is derived from an EMBL/GenBank/DDBJ whole genome shotgun (WGS) entry which is preliminary data.</text>
</comment>
<dbReference type="EMBL" id="BARU01041017">
    <property type="protein sequence ID" value="GAH83956.1"/>
    <property type="molecule type" value="Genomic_DNA"/>
</dbReference>
<dbReference type="AlphaFoldDB" id="X1ING6"/>
<gene>
    <name evidence="2" type="ORF">S03H2_63324</name>
</gene>
<evidence type="ECO:0000259" key="1">
    <source>
        <dbReference type="PROSITE" id="PS50104"/>
    </source>
</evidence>
<feature type="non-terminal residue" evidence="2">
    <location>
        <position position="227"/>
    </location>
</feature>
<protein>
    <recommendedName>
        <fullName evidence="1">TIR domain-containing protein</fullName>
    </recommendedName>
</protein>
<dbReference type="InterPro" id="IPR035897">
    <property type="entry name" value="Toll_tir_struct_dom_sf"/>
</dbReference>